<organism evidence="1 2">
    <name type="scientific">Helicobacter anseris</name>
    <dbReference type="NCBI Taxonomy" id="375926"/>
    <lineage>
        <taxon>Bacteria</taxon>
        <taxon>Pseudomonadati</taxon>
        <taxon>Campylobacterota</taxon>
        <taxon>Epsilonproteobacteria</taxon>
        <taxon>Campylobacterales</taxon>
        <taxon>Helicobacteraceae</taxon>
        <taxon>Helicobacter</taxon>
    </lineage>
</organism>
<name>A0A3D8J907_9HELI</name>
<evidence type="ECO:0000313" key="2">
    <source>
        <dbReference type="Proteomes" id="UP000256695"/>
    </source>
</evidence>
<dbReference type="OrthoDB" id="3210767at2"/>
<gene>
    <name evidence="1" type="ORF">CQA57_03355</name>
</gene>
<evidence type="ECO:0000313" key="1">
    <source>
        <dbReference type="EMBL" id="RDU73997.1"/>
    </source>
</evidence>
<dbReference type="Pfam" id="PF03883">
    <property type="entry name" value="H2O2_YaaD"/>
    <property type="match status" value="1"/>
</dbReference>
<reference evidence="1 2" key="1">
    <citation type="submission" date="2018-04" db="EMBL/GenBank/DDBJ databases">
        <title>Novel Campyloabacter and Helicobacter Species and Strains.</title>
        <authorList>
            <person name="Mannion A.J."/>
            <person name="Shen Z."/>
            <person name="Fox J.G."/>
        </authorList>
    </citation>
    <scope>NUCLEOTIDE SEQUENCE [LARGE SCALE GENOMIC DNA]</scope>
    <source>
        <strain evidence="1 2">MIT 04-9362</strain>
    </source>
</reference>
<accession>A0A3D8J907</accession>
<comment type="caution">
    <text evidence="1">The sequence shown here is derived from an EMBL/GenBank/DDBJ whole genome shotgun (WGS) entry which is preliminary data.</text>
</comment>
<dbReference type="AlphaFoldDB" id="A0A3D8J907"/>
<keyword evidence="2" id="KW-1185">Reference proteome</keyword>
<dbReference type="PANTHER" id="PTHR30283">
    <property type="entry name" value="PEROXIDE STRESS RESPONSE PROTEIN YAAA"/>
    <property type="match status" value="1"/>
</dbReference>
<dbReference type="EMBL" id="NXLX01000006">
    <property type="protein sequence ID" value="RDU73997.1"/>
    <property type="molecule type" value="Genomic_DNA"/>
</dbReference>
<protein>
    <submittedName>
        <fullName evidence="1">Peroxide stress protein YaaA</fullName>
    </submittedName>
</protein>
<dbReference type="InterPro" id="IPR005583">
    <property type="entry name" value="YaaA"/>
</dbReference>
<dbReference type="PANTHER" id="PTHR30283:SF4">
    <property type="entry name" value="PEROXIDE STRESS RESISTANCE PROTEIN YAAA"/>
    <property type="match status" value="1"/>
</dbReference>
<sequence>MEILFSPSEGKLKDFQGIGQQIDFAKGFALSFSERSKIIMKYLELLESGDDKEICKLFGVKSLDKYLDELALCSSILKSPTIQAIRLYDGVAYKALAFDILDERSREYILQNVWIFSNLFGAIKACDLIPFYKFNQNYSNKFLGIKALYQSMQEVLDTYFEDKKQILDLRAEVYVKAYMLKQPHCVIEFLKSGKKVSHYAKYYRGIFLQEMAKNQISNLCDIEQLVFEDIYLKDIVSKGEQTRFIYEIKMKF</sequence>
<dbReference type="GO" id="GO:0033194">
    <property type="term" value="P:response to hydroperoxide"/>
    <property type="evidence" value="ECO:0007669"/>
    <property type="project" value="TreeGrafter"/>
</dbReference>
<proteinExistence type="predicted"/>
<dbReference type="GO" id="GO:0005829">
    <property type="term" value="C:cytosol"/>
    <property type="evidence" value="ECO:0007669"/>
    <property type="project" value="TreeGrafter"/>
</dbReference>
<dbReference type="RefSeq" id="WP_115578827.1">
    <property type="nucleotide sequence ID" value="NZ_NXLX01000006.1"/>
</dbReference>
<dbReference type="Proteomes" id="UP000256695">
    <property type="component" value="Unassembled WGS sequence"/>
</dbReference>